<evidence type="ECO:0000313" key="1">
    <source>
        <dbReference type="EMBL" id="KVT42672.1"/>
    </source>
</evidence>
<evidence type="ECO:0000313" key="2">
    <source>
        <dbReference type="Proteomes" id="UP000056732"/>
    </source>
</evidence>
<sequence>MPLRAFGTLAAIARHRTFTPGLVALARQIVSNPLVVACATGIAMQAGGATFPPAIEPAVRALGAASMPAGLL</sequence>
<accession>A0AAW3N5P2</accession>
<protein>
    <submittedName>
        <fullName evidence="1">Uncharacterized protein</fullName>
    </submittedName>
</protein>
<reference evidence="1 2" key="1">
    <citation type="submission" date="2015-11" db="EMBL/GenBank/DDBJ databases">
        <title>Expanding the genomic diversity of Burkholderia species for the development of highly accurate diagnostics.</title>
        <authorList>
            <person name="Sahl J."/>
            <person name="Keim P."/>
            <person name="Wagner D."/>
        </authorList>
    </citation>
    <scope>NUCLEOTIDE SEQUENCE [LARGE SCALE GENOMIC DNA]</scope>
    <source>
        <strain evidence="1 2">MSMB1137WGS</strain>
    </source>
</reference>
<proteinExistence type="predicted"/>
<dbReference type="EMBL" id="LPDO01000141">
    <property type="protein sequence ID" value="KVT42672.1"/>
    <property type="molecule type" value="Genomic_DNA"/>
</dbReference>
<organism evidence="1 2">
    <name type="scientific">Burkholderia ubonensis</name>
    <dbReference type="NCBI Taxonomy" id="101571"/>
    <lineage>
        <taxon>Bacteria</taxon>
        <taxon>Pseudomonadati</taxon>
        <taxon>Pseudomonadota</taxon>
        <taxon>Betaproteobacteria</taxon>
        <taxon>Burkholderiales</taxon>
        <taxon>Burkholderiaceae</taxon>
        <taxon>Burkholderia</taxon>
        <taxon>Burkholderia cepacia complex</taxon>
    </lineage>
</organism>
<gene>
    <name evidence="1" type="ORF">WK53_17485</name>
</gene>
<comment type="caution">
    <text evidence="1">The sequence shown here is derived from an EMBL/GenBank/DDBJ whole genome shotgun (WGS) entry which is preliminary data.</text>
</comment>
<name>A0AAW3N5P2_9BURK</name>
<dbReference type="AlphaFoldDB" id="A0AAW3N5P2"/>
<dbReference type="Proteomes" id="UP000056732">
    <property type="component" value="Unassembled WGS sequence"/>
</dbReference>